<organism evidence="3">
    <name type="scientific">Schistocephalus solidus</name>
    <name type="common">Tapeworm</name>
    <dbReference type="NCBI Taxonomy" id="70667"/>
    <lineage>
        <taxon>Eukaryota</taxon>
        <taxon>Metazoa</taxon>
        <taxon>Spiralia</taxon>
        <taxon>Lophotrochozoa</taxon>
        <taxon>Platyhelminthes</taxon>
        <taxon>Cestoda</taxon>
        <taxon>Eucestoda</taxon>
        <taxon>Diphyllobothriidea</taxon>
        <taxon>Diphyllobothriidae</taxon>
        <taxon>Schistocephalus</taxon>
    </lineage>
</organism>
<evidence type="ECO:0000313" key="2">
    <source>
        <dbReference type="Proteomes" id="UP000275846"/>
    </source>
</evidence>
<sequence>MLPLTDSLKWTPTMTWICRLPYQKPSGPCNRFPVPGSNAIPPEVYKHGQVPEDFKDATIVHIYKWKGNGQLCDNHRGISVLNIAGKIFAHLLLNRLNRRLEQGLLPENQYGFRQHCVTTDMIFSTRQLQEKCNEM</sequence>
<evidence type="ECO:0000313" key="3">
    <source>
        <dbReference type="WBParaSite" id="SSLN_0000175501-mRNA-1"/>
    </source>
</evidence>
<dbReference type="AlphaFoldDB" id="A0A183SBU4"/>
<accession>A0A183SBU4</accession>
<dbReference type="PANTHER" id="PTHR19446">
    <property type="entry name" value="REVERSE TRANSCRIPTASES"/>
    <property type="match status" value="1"/>
</dbReference>
<reference evidence="1 2" key="2">
    <citation type="submission" date="2018-11" db="EMBL/GenBank/DDBJ databases">
        <authorList>
            <consortium name="Pathogen Informatics"/>
        </authorList>
    </citation>
    <scope>NUCLEOTIDE SEQUENCE [LARGE SCALE GENOMIC DNA]</scope>
    <source>
        <strain evidence="1 2">NST_G2</strain>
    </source>
</reference>
<dbReference type="Proteomes" id="UP000275846">
    <property type="component" value="Unassembled WGS sequence"/>
</dbReference>
<dbReference type="OrthoDB" id="6241411at2759"/>
<proteinExistence type="predicted"/>
<keyword evidence="2" id="KW-1185">Reference proteome</keyword>
<protein>
    <submittedName>
        <fullName evidence="3">Reverse transcriptase domain-containing protein</fullName>
    </submittedName>
</protein>
<dbReference type="WBParaSite" id="SSLN_0000175501-mRNA-1">
    <property type="protein sequence ID" value="SSLN_0000175501-mRNA-1"/>
    <property type="gene ID" value="SSLN_0000175501"/>
</dbReference>
<dbReference type="EMBL" id="UYSU01005540">
    <property type="protein sequence ID" value="VDL88077.1"/>
    <property type="molecule type" value="Genomic_DNA"/>
</dbReference>
<name>A0A183SBU4_SCHSO</name>
<reference evidence="3" key="1">
    <citation type="submission" date="2016-06" db="UniProtKB">
        <authorList>
            <consortium name="WormBaseParasite"/>
        </authorList>
    </citation>
    <scope>IDENTIFICATION</scope>
</reference>
<gene>
    <name evidence="1" type="ORF">SSLN_LOCUS1692</name>
</gene>
<evidence type="ECO:0000313" key="1">
    <source>
        <dbReference type="EMBL" id="VDL88077.1"/>
    </source>
</evidence>